<keyword evidence="1" id="KW-0378">Hydrolase</keyword>
<proteinExistence type="predicted"/>
<sequence>KELITNRTLNRLFSHNLKENGIIHINPPKDIYAGLSIGDVSHTVPSIHPYISVLSEENQNIKYGSLEFAQNTTSEFALKQC</sequence>
<feature type="non-terminal residue" evidence="1">
    <location>
        <position position="1"/>
    </location>
</feature>
<name>W1X464_9ZZZZ</name>
<reference evidence="1" key="1">
    <citation type="submission" date="2013-12" db="EMBL/GenBank/DDBJ databases">
        <title>A Varibaculum cambriense genome reconstructed from a premature infant gut community with otherwise low bacterial novelty that shifts toward anaerobic metabolism during the third week of life.</title>
        <authorList>
            <person name="Brown C.T."/>
            <person name="Sharon I."/>
            <person name="Thomas B.C."/>
            <person name="Castelle C.J."/>
            <person name="Morowitz M.J."/>
            <person name="Banfield J.F."/>
        </authorList>
    </citation>
    <scope>NUCLEOTIDE SEQUENCE</scope>
</reference>
<gene>
    <name evidence="1" type="ORF">Q604_UNBC17938G0001</name>
</gene>
<dbReference type="Gene3D" id="3.40.630.10">
    <property type="entry name" value="Zn peptidases"/>
    <property type="match status" value="1"/>
</dbReference>
<dbReference type="AlphaFoldDB" id="W1X464"/>
<evidence type="ECO:0000313" key="1">
    <source>
        <dbReference type="EMBL" id="ETJ24981.1"/>
    </source>
</evidence>
<comment type="caution">
    <text evidence="1">The sequence shown here is derived from an EMBL/GenBank/DDBJ whole genome shotgun (WGS) entry which is preliminary data.</text>
</comment>
<feature type="non-terminal residue" evidence="1">
    <location>
        <position position="81"/>
    </location>
</feature>
<accession>W1X464</accession>
<protein>
    <submittedName>
        <fullName evidence="1">Amidohydrolase</fullName>
    </submittedName>
</protein>
<dbReference type="EMBL" id="AZMM01017938">
    <property type="protein sequence ID" value="ETJ24981.1"/>
    <property type="molecule type" value="Genomic_DNA"/>
</dbReference>
<dbReference type="GO" id="GO:0016787">
    <property type="term" value="F:hydrolase activity"/>
    <property type="evidence" value="ECO:0007669"/>
    <property type="project" value="UniProtKB-KW"/>
</dbReference>
<organism evidence="1">
    <name type="scientific">human gut metagenome</name>
    <dbReference type="NCBI Taxonomy" id="408170"/>
    <lineage>
        <taxon>unclassified sequences</taxon>
        <taxon>metagenomes</taxon>
        <taxon>organismal metagenomes</taxon>
    </lineage>
</organism>